<dbReference type="OrthoDB" id="3941134at2759"/>
<keyword evidence="3" id="KW-1185">Reference proteome</keyword>
<dbReference type="Proteomes" id="UP000078544">
    <property type="component" value="Unassembled WGS sequence"/>
</dbReference>
<organism evidence="2 3">
    <name type="scientific">Moelleriella libera RCEF 2490</name>
    <dbReference type="NCBI Taxonomy" id="1081109"/>
    <lineage>
        <taxon>Eukaryota</taxon>
        <taxon>Fungi</taxon>
        <taxon>Dikarya</taxon>
        <taxon>Ascomycota</taxon>
        <taxon>Pezizomycotina</taxon>
        <taxon>Sordariomycetes</taxon>
        <taxon>Hypocreomycetidae</taxon>
        <taxon>Hypocreales</taxon>
        <taxon>Clavicipitaceae</taxon>
        <taxon>Moelleriella</taxon>
    </lineage>
</organism>
<accession>A0A166PQ92</accession>
<dbReference type="InterPro" id="IPR002989">
    <property type="entry name" value="Mycobac_pentapep"/>
</dbReference>
<evidence type="ECO:0000313" key="2">
    <source>
        <dbReference type="EMBL" id="KZZ98360.1"/>
    </source>
</evidence>
<dbReference type="STRING" id="1081109.A0A166PQ92"/>
<dbReference type="AlphaFoldDB" id="A0A166PQ92"/>
<protein>
    <submittedName>
        <fullName evidence="2">Mycobacterial pentapeptide repeat protein</fullName>
    </submittedName>
</protein>
<dbReference type="EMBL" id="AZGY01000005">
    <property type="protein sequence ID" value="KZZ98360.1"/>
    <property type="molecule type" value="Genomic_DNA"/>
</dbReference>
<sequence length="619" mass="66988">MEDPWMSQRTVDSPVPVKIDLASEPQQAQVGRSLHETTKPSSLWDIDSDRNDHEAWSGWTGATTGRDAIDSSSSPRSSSVQKPWTPLASPGPWKLVGEAHVENVNTSADSAISLGEVGPCEASRGDSQIPEAKWEHYDLCVDSKEQYNSASVDLPFTVNNSPAPASRHPSKVRELVDMYDVLARSTYRHPAFDTISEENIGEENIGEGNIGEGNIGEGNIGEENIGEKACAQKLSAGLEGEHLADDDVLKGPLKVYKTHISGLPPEQDLGLVDDRACLDERSTNSHEQAPRSCRLTEISRAHSASDEARTSKDLPERCSEDSTLQQIPSNMAQPPFTIDLAGLNDLFPDVATSASAPEQFPATLVTDSFSNIAERKTWYRISRMGSMRRHNTGDHDGYVSVSWHDAQTRKDTLKVVRRWLETGSPGGHSVAGLRTGHAGASMFNWDSDAAPIKIGELLASTHPARPSFASVRESISSQMDSASTGGSTAETRPSLPVASTPIRPERELKPPIQIEALDNMEPVNVANLAKDEWLTVNPSRQSVQTPSTESRSEAMSTGTSPILSVGSIVLATSPMEKHHAEPRGFHTDLGSSIATPSTTANAAIRRLLSELPDLSYMLK</sequence>
<evidence type="ECO:0000256" key="1">
    <source>
        <dbReference type="SAM" id="MobiDB-lite"/>
    </source>
</evidence>
<feature type="region of interest" description="Disordered" evidence="1">
    <location>
        <begin position="1"/>
        <end position="86"/>
    </location>
</feature>
<proteinExistence type="predicted"/>
<feature type="region of interest" description="Disordered" evidence="1">
    <location>
        <begin position="537"/>
        <end position="559"/>
    </location>
</feature>
<feature type="compositionally biased region" description="Polar residues" evidence="1">
    <location>
        <begin position="473"/>
        <end position="491"/>
    </location>
</feature>
<dbReference type="Pfam" id="PF01469">
    <property type="entry name" value="Pentapeptide_2"/>
    <property type="match status" value="1"/>
</dbReference>
<comment type="caution">
    <text evidence="2">The sequence shown here is derived from an EMBL/GenBank/DDBJ whole genome shotgun (WGS) entry which is preliminary data.</text>
</comment>
<evidence type="ECO:0000313" key="3">
    <source>
        <dbReference type="Proteomes" id="UP000078544"/>
    </source>
</evidence>
<name>A0A166PQ92_9HYPO</name>
<gene>
    <name evidence="2" type="ORF">AAL_02878</name>
</gene>
<feature type="region of interest" description="Disordered" evidence="1">
    <location>
        <begin position="473"/>
        <end position="502"/>
    </location>
</feature>
<reference evidence="2 3" key="1">
    <citation type="journal article" date="2016" name="Genome Biol. Evol.">
        <title>Divergent and convergent evolution of fungal pathogenicity.</title>
        <authorList>
            <person name="Shang Y."/>
            <person name="Xiao G."/>
            <person name="Zheng P."/>
            <person name="Cen K."/>
            <person name="Zhan S."/>
            <person name="Wang C."/>
        </authorList>
    </citation>
    <scope>NUCLEOTIDE SEQUENCE [LARGE SCALE GENOMIC DNA]</scope>
    <source>
        <strain evidence="2 3">RCEF 2490</strain>
    </source>
</reference>